<dbReference type="Proteomes" id="UP000436803">
    <property type="component" value="Unassembled WGS sequence"/>
</dbReference>
<evidence type="ECO:0000313" key="1">
    <source>
        <dbReference type="EMBL" id="KAA4755708.1"/>
    </source>
</evidence>
<organism evidence="1 4">
    <name type="scientific">Bacteroides fragilis</name>
    <dbReference type="NCBI Taxonomy" id="817"/>
    <lineage>
        <taxon>Bacteria</taxon>
        <taxon>Pseudomonadati</taxon>
        <taxon>Bacteroidota</taxon>
        <taxon>Bacteroidia</taxon>
        <taxon>Bacteroidales</taxon>
        <taxon>Bacteroidaceae</taxon>
        <taxon>Bacteroides</taxon>
    </lineage>
</organism>
<evidence type="ECO:0000313" key="4">
    <source>
        <dbReference type="Proteomes" id="UP000479773"/>
    </source>
</evidence>
<comment type="caution">
    <text evidence="1">The sequence shown here is derived from an EMBL/GenBank/DDBJ whole genome shotgun (WGS) entry which is preliminary data.</text>
</comment>
<sequence length="112" mass="13223">MNNLDLFWSWFNADCEEMGIQYTQTEQQINYNTLIKIEPTTMASGLYHLNLFLNSDRIPFIAKCYGHHEYIETLLNTISTFRRYYGIHIISITVDSDEYPRELTITLDTSEL</sequence>
<dbReference type="Proteomes" id="UP000479773">
    <property type="component" value="Unassembled WGS sequence"/>
</dbReference>
<name>A0A5M5WKZ3_BACFG</name>
<dbReference type="EMBL" id="VWEQ01000002">
    <property type="protein sequence ID" value="KAA4755708.1"/>
    <property type="molecule type" value="Genomic_DNA"/>
</dbReference>
<proteinExistence type="predicted"/>
<dbReference type="EMBL" id="VWAW01000003">
    <property type="protein sequence ID" value="KAA5176953.1"/>
    <property type="molecule type" value="Genomic_DNA"/>
</dbReference>
<evidence type="ECO:0000313" key="2">
    <source>
        <dbReference type="EMBL" id="KAA5176953.1"/>
    </source>
</evidence>
<gene>
    <name evidence="2" type="ORF">F2Z29_04520</name>
    <name evidence="1" type="ORF">F3B44_03620</name>
</gene>
<protein>
    <submittedName>
        <fullName evidence="1">Uncharacterized protein</fullName>
    </submittedName>
</protein>
<evidence type="ECO:0000313" key="3">
    <source>
        <dbReference type="Proteomes" id="UP000436803"/>
    </source>
</evidence>
<dbReference type="AlphaFoldDB" id="A0A5M5WKZ3"/>
<reference evidence="3 4" key="1">
    <citation type="journal article" date="2019" name="Nat. Med.">
        <title>A library of human gut bacterial isolates paired with longitudinal multiomics data enables mechanistic microbiome research.</title>
        <authorList>
            <person name="Poyet M."/>
            <person name="Groussin M."/>
            <person name="Gibbons S.M."/>
            <person name="Avila-Pacheco J."/>
            <person name="Jiang X."/>
            <person name="Kearney S.M."/>
            <person name="Perrotta A.R."/>
            <person name="Berdy B."/>
            <person name="Zhao S."/>
            <person name="Lieberman T.D."/>
            <person name="Swanson P.K."/>
            <person name="Smith M."/>
            <person name="Roesemann S."/>
            <person name="Alexander J.E."/>
            <person name="Rich S.A."/>
            <person name="Livny J."/>
            <person name="Vlamakis H."/>
            <person name="Clish C."/>
            <person name="Bullock K."/>
            <person name="Deik A."/>
            <person name="Scott J."/>
            <person name="Pierce K.A."/>
            <person name="Xavier R.J."/>
            <person name="Alm E.J."/>
        </authorList>
    </citation>
    <scope>NUCLEOTIDE SEQUENCE [LARGE SCALE GENOMIC DNA]</scope>
    <source>
        <strain evidence="1 4">BIOML-A106</strain>
        <strain evidence="2 3">BIOML-A7</strain>
    </source>
</reference>
<accession>A0A5M5WKZ3</accession>